<organism evidence="1 2">
    <name type="scientific">Psychrobacter pasteurii</name>
    <dbReference type="NCBI Taxonomy" id="1945520"/>
    <lineage>
        <taxon>Bacteria</taxon>
        <taxon>Pseudomonadati</taxon>
        <taxon>Pseudomonadota</taxon>
        <taxon>Gammaproteobacteria</taxon>
        <taxon>Moraxellales</taxon>
        <taxon>Moraxellaceae</taxon>
        <taxon>Psychrobacter</taxon>
    </lineage>
</organism>
<evidence type="ECO:0000313" key="1">
    <source>
        <dbReference type="EMBL" id="SJM36319.1"/>
    </source>
</evidence>
<dbReference type="EMBL" id="FUGD01000041">
    <property type="protein sequence ID" value="SJM36319.1"/>
    <property type="molecule type" value="Genomic_DNA"/>
</dbReference>
<sequence length="566" mass="63083">MTHKTDNDINQNLNHLLETQPLSNTERLKVGIIGGGVAGSTIAIRLAALGIETYLFEAKASLIDGPPMCHLHAGGNLYREIPDEDCVELLKQSIDMLRMYPHSIDVRPTIIAIPNRDDGNPEDLLPRLQLLTREYKAMIEADPANKVLGEAEDYYRLYDRQQLEALIKANDSDPSVFPEDQIPKELDHWMLNAAKNLDLDKLKFPIVAVQEYGWNIFRLAASAQIALGFYPNAHLLLNTQVINVTEADAVENDLTNNLANKLANSDANNNASAPKWVINYQQSTEQQQAQTQSITVDYLINACGFKTGIIDNMIGVPVQRMVEFKASYVTHWSKMAQAATATKEPVSVDLVHPSIRLPEIIIHGKRGTPQGMVQLTPYPDGYYQIHSMNKAVTLFKDGLVATKEDDAQPELKSKYLDYIKEGWNPATLHERSQRAIDEVSEFVPNFATATPTENALYGGQQIPGDNDTLRVADVSLYPELNYARAENVKASSALEASDDIVAVLESQKFIQSTPQQDSTRQHHQWIYLSHIGKQDVDKLARRFASERAFPTPMSGVVTPLSQQQTA</sequence>
<dbReference type="RefSeq" id="WP_077447730.1">
    <property type="nucleotide sequence ID" value="NZ_FUGD01000041.1"/>
</dbReference>
<dbReference type="InterPro" id="IPR036188">
    <property type="entry name" value="FAD/NAD-bd_sf"/>
</dbReference>
<keyword evidence="1" id="KW-0489">Methyltransferase</keyword>
<reference evidence="2" key="1">
    <citation type="submission" date="2017-02" db="EMBL/GenBank/DDBJ databases">
        <authorList>
            <person name="Mornico D."/>
        </authorList>
    </citation>
    <scope>NUCLEOTIDE SEQUENCE [LARGE SCALE GENOMIC DNA]</scope>
</reference>
<accession>A0A1R4ED27</accession>
<dbReference type="GO" id="GO:0032259">
    <property type="term" value="P:methylation"/>
    <property type="evidence" value="ECO:0007669"/>
    <property type="project" value="UniProtKB-KW"/>
</dbReference>
<keyword evidence="2" id="KW-1185">Reference proteome</keyword>
<dbReference type="Gene3D" id="3.50.50.60">
    <property type="entry name" value="FAD/NAD(P)-binding domain"/>
    <property type="match status" value="1"/>
</dbReference>
<dbReference type="OrthoDB" id="1401001at2"/>
<evidence type="ECO:0000313" key="2">
    <source>
        <dbReference type="Proteomes" id="UP000188169"/>
    </source>
</evidence>
<protein>
    <submittedName>
        <fullName evidence="1">tRNA 5-methylaminomethyl-2-thiouridine biosynthesis bifunctional protein MnmC</fullName>
        <ecNumber evidence="1">2.1.1.61</ecNumber>
    </submittedName>
</protein>
<dbReference type="STRING" id="1945520.A1019T_00280"/>
<keyword evidence="1" id="KW-0808">Transferase</keyword>
<dbReference type="AlphaFoldDB" id="A0A1R4ED27"/>
<dbReference type="GO" id="GO:0004808">
    <property type="term" value="F:tRNA (5-methylaminomethyl-2-thiouridylate)(34)-methyltransferase activity"/>
    <property type="evidence" value="ECO:0007669"/>
    <property type="project" value="UniProtKB-EC"/>
</dbReference>
<gene>
    <name evidence="1" type="primary">mnmC_1</name>
    <name evidence="1" type="ORF">A1019T_00280</name>
</gene>
<proteinExistence type="predicted"/>
<dbReference type="SUPFAM" id="SSF51905">
    <property type="entry name" value="FAD/NAD(P)-binding domain"/>
    <property type="match status" value="1"/>
</dbReference>
<dbReference type="EC" id="2.1.1.61" evidence="1"/>
<dbReference type="Proteomes" id="UP000188169">
    <property type="component" value="Unassembled WGS sequence"/>
</dbReference>
<name>A0A1R4ED27_9GAMM</name>